<organism evidence="2 3">
    <name type="scientific">Capsella rubella</name>
    <dbReference type="NCBI Taxonomy" id="81985"/>
    <lineage>
        <taxon>Eukaryota</taxon>
        <taxon>Viridiplantae</taxon>
        <taxon>Streptophyta</taxon>
        <taxon>Embryophyta</taxon>
        <taxon>Tracheophyta</taxon>
        <taxon>Spermatophyta</taxon>
        <taxon>Magnoliopsida</taxon>
        <taxon>eudicotyledons</taxon>
        <taxon>Gunneridae</taxon>
        <taxon>Pentapetalae</taxon>
        <taxon>rosids</taxon>
        <taxon>malvids</taxon>
        <taxon>Brassicales</taxon>
        <taxon>Brassicaceae</taxon>
        <taxon>Camelineae</taxon>
        <taxon>Capsella</taxon>
    </lineage>
</organism>
<accession>R0HHL5</accession>
<keyword evidence="3" id="KW-1185">Reference proteome</keyword>
<dbReference type="AlphaFoldDB" id="R0HHL5"/>
<name>R0HHL5_9BRAS</name>
<feature type="signal peptide" evidence="1">
    <location>
        <begin position="1"/>
        <end position="20"/>
    </location>
</feature>
<sequence length="84" mass="9950">MFLSSTCFLFSLLFSPPFDHFPPPCFMTVRRADTCPNATGVYHHIYEMVCVIPRTDRRVTLVSLVSDFCKIEHRKRSTYYIWRP</sequence>
<proteinExistence type="predicted"/>
<dbReference type="EMBL" id="KB870809">
    <property type="protein sequence ID" value="EOA23293.1"/>
    <property type="molecule type" value="Genomic_DNA"/>
</dbReference>
<protein>
    <recommendedName>
        <fullName evidence="4">Secreted protein</fullName>
    </recommendedName>
</protein>
<feature type="chain" id="PRO_5004341788" description="Secreted protein" evidence="1">
    <location>
        <begin position="21"/>
        <end position="84"/>
    </location>
</feature>
<reference evidence="3" key="1">
    <citation type="journal article" date="2013" name="Nat. Genet.">
        <title>The Capsella rubella genome and the genomic consequences of rapid mating system evolution.</title>
        <authorList>
            <person name="Slotte T."/>
            <person name="Hazzouri K.M."/>
            <person name="Agren J.A."/>
            <person name="Koenig D."/>
            <person name="Maumus F."/>
            <person name="Guo Y.L."/>
            <person name="Steige K."/>
            <person name="Platts A.E."/>
            <person name="Escobar J.S."/>
            <person name="Newman L.K."/>
            <person name="Wang W."/>
            <person name="Mandakova T."/>
            <person name="Vello E."/>
            <person name="Smith L.M."/>
            <person name="Henz S.R."/>
            <person name="Steffen J."/>
            <person name="Takuno S."/>
            <person name="Brandvain Y."/>
            <person name="Coop G."/>
            <person name="Andolfatto P."/>
            <person name="Hu T.T."/>
            <person name="Blanchette M."/>
            <person name="Clark R.M."/>
            <person name="Quesneville H."/>
            <person name="Nordborg M."/>
            <person name="Gaut B.S."/>
            <person name="Lysak M.A."/>
            <person name="Jenkins J."/>
            <person name="Grimwood J."/>
            <person name="Chapman J."/>
            <person name="Prochnik S."/>
            <person name="Shu S."/>
            <person name="Rokhsar D."/>
            <person name="Schmutz J."/>
            <person name="Weigel D."/>
            <person name="Wright S.I."/>
        </authorList>
    </citation>
    <scope>NUCLEOTIDE SEQUENCE [LARGE SCALE GENOMIC DNA]</scope>
    <source>
        <strain evidence="3">cv. Monte Gargano</strain>
    </source>
</reference>
<evidence type="ECO:0008006" key="4">
    <source>
        <dbReference type="Google" id="ProtNLM"/>
    </source>
</evidence>
<keyword evidence="1" id="KW-0732">Signal</keyword>
<evidence type="ECO:0000256" key="1">
    <source>
        <dbReference type="SAM" id="SignalP"/>
    </source>
</evidence>
<gene>
    <name evidence="2" type="ORF">CARUB_v10018329mg</name>
</gene>
<dbReference type="Proteomes" id="UP000029121">
    <property type="component" value="Unassembled WGS sequence"/>
</dbReference>
<evidence type="ECO:0000313" key="3">
    <source>
        <dbReference type="Proteomes" id="UP000029121"/>
    </source>
</evidence>
<evidence type="ECO:0000313" key="2">
    <source>
        <dbReference type="EMBL" id="EOA23293.1"/>
    </source>
</evidence>